<dbReference type="eggNOG" id="KOG4019">
    <property type="taxonomic scope" value="Eukaryota"/>
</dbReference>
<dbReference type="STRING" id="10116.ENSRNOP00000025052"/>
<evidence type="ECO:0000256" key="2">
    <source>
        <dbReference type="ARBA" id="ARBA00024927"/>
    </source>
</evidence>
<dbReference type="jPOST" id="F7ENE7"/>
<sequence length="409" mass="45737">MRARRTRPFGAPPTTRRLPPTQLSAPPSCLCAGAAHPLGARNPGRARGARVRERARRRRPHSAPGHRPCSRLRWPLGPASRAWWLPAVKVCPPLAVLVSPPGPLPWSAQDAGIVALLCFPGFWKLVVRLLLKHRAFNSCFQAAGFQLPCEISSSPLALSGQRPRTLPTEKMLRDSLKSWNDSQSDLCSSDQEEEEEMVFGENEDDLEEMMDLSDLPTSLFACSVHEAVFEVQEQKERFEALFTLYDDQVTFQLFKSFRRVRINFSKPEAAARARIELHESEFHGRKLKLYFAQVQVSGEARDKSYLLPPQPTKQFLISPPASPPVGWKQSEDATPVINYDLLCAVSKLGPGEKYELHAGTESTPSVVVHVCESETEEEEDTKNPKQKITQTRRPEAPTAALSERLDCAL</sequence>
<dbReference type="Gene3D" id="3.30.70.330">
    <property type="match status" value="1"/>
</dbReference>
<dbReference type="GO" id="GO:0005634">
    <property type="term" value="C:nucleus"/>
    <property type="evidence" value="ECO:0000318"/>
    <property type="project" value="GO_Central"/>
</dbReference>
<dbReference type="PaxDb" id="10116-ENSRNOP00000025052"/>
<dbReference type="RGD" id="1311826">
    <property type="gene designation" value="Rcan3"/>
</dbReference>
<dbReference type="Proteomes" id="UP000002494">
    <property type="component" value="Chromosome 5"/>
</dbReference>
<feature type="region of interest" description="Disordered" evidence="3">
    <location>
        <begin position="1"/>
        <end position="25"/>
    </location>
</feature>
<dbReference type="GO" id="GO:0031013">
    <property type="term" value="F:troponin I binding"/>
    <property type="evidence" value="ECO:0000266"/>
    <property type="project" value="RGD"/>
</dbReference>
<name>F7ENE7_RAT</name>
<dbReference type="GlyGen" id="F7ENE7">
    <property type="glycosylation" value="2 sites"/>
</dbReference>
<dbReference type="PANTHER" id="PTHR10300:SF6">
    <property type="entry name" value="CALCIPRESSIN-3"/>
    <property type="match status" value="1"/>
</dbReference>
<dbReference type="GO" id="GO:0019722">
    <property type="term" value="P:calcium-mediated signaling"/>
    <property type="evidence" value="ECO:0000318"/>
    <property type="project" value="GO_Central"/>
</dbReference>
<dbReference type="InterPro" id="IPR012677">
    <property type="entry name" value="Nucleotide-bd_a/b_plait_sf"/>
</dbReference>
<dbReference type="GO" id="GO:0008597">
    <property type="term" value="F:calcium-dependent protein serine/threonine phosphatase regulator activity"/>
    <property type="evidence" value="ECO:0000318"/>
    <property type="project" value="GO_Central"/>
</dbReference>
<evidence type="ECO:0000313" key="6">
    <source>
        <dbReference type="RGD" id="1311826"/>
    </source>
</evidence>
<feature type="compositionally biased region" description="Low complexity" evidence="3">
    <location>
        <begin position="12"/>
        <end position="21"/>
    </location>
</feature>
<reference evidence="4" key="3">
    <citation type="submission" date="2025-09" db="UniProtKB">
        <authorList>
            <consortium name="Ensembl"/>
        </authorList>
    </citation>
    <scope>IDENTIFICATION</scope>
    <source>
        <strain evidence="4">Brown Norway</strain>
    </source>
</reference>
<dbReference type="GO" id="GO:0003676">
    <property type="term" value="F:nucleic acid binding"/>
    <property type="evidence" value="ECO:0007669"/>
    <property type="project" value="InterPro"/>
</dbReference>
<dbReference type="SMR" id="F7ENE7"/>
<dbReference type="Pfam" id="PF04847">
    <property type="entry name" value="Calcipressin"/>
    <property type="match status" value="1"/>
</dbReference>
<dbReference type="GO" id="GO:0005737">
    <property type="term" value="C:cytoplasm"/>
    <property type="evidence" value="ECO:0000318"/>
    <property type="project" value="GO_Central"/>
</dbReference>
<proteinExistence type="inferred from homology"/>
<evidence type="ECO:0000313" key="4">
    <source>
        <dbReference type="Ensembl" id="ENSRNOP00000025052.6"/>
    </source>
</evidence>
<dbReference type="OMA" id="DMHRERF"/>
<dbReference type="InterPro" id="IPR006931">
    <property type="entry name" value="Calcipressin"/>
</dbReference>
<dbReference type="Ensembl" id="ENSRNOT00000025051.8">
    <property type="protein sequence ID" value="ENSRNOP00000025052.6"/>
    <property type="gene ID" value="ENSRNOG00000018576.7"/>
</dbReference>
<keyword evidence="5" id="KW-1185">Reference proteome</keyword>
<dbReference type="Bgee" id="ENSRNOG00000018576">
    <property type="expression patterns" value="Expressed in thymus and 18 other cell types or tissues"/>
</dbReference>
<evidence type="ECO:0000256" key="3">
    <source>
        <dbReference type="SAM" id="MobiDB-lite"/>
    </source>
</evidence>
<dbReference type="GeneTree" id="ENSGT00940000159501"/>
<dbReference type="FunCoup" id="F7ENE7">
    <property type="interactions" value="1020"/>
</dbReference>
<comment type="similarity">
    <text evidence="1">Belongs to the RCAN family.</text>
</comment>
<comment type="function">
    <text evidence="2">Inhibits calcineurin-dependent transcriptional responses by binding to the catalytic domain of calcineurin A. Could play a role during central nervous system development.</text>
</comment>
<evidence type="ECO:0000256" key="1">
    <source>
        <dbReference type="ARBA" id="ARBA00008209"/>
    </source>
</evidence>
<dbReference type="GO" id="GO:0019902">
    <property type="term" value="F:phosphatase binding"/>
    <property type="evidence" value="ECO:0000266"/>
    <property type="project" value="RGD"/>
</dbReference>
<dbReference type="InterPro" id="IPR035979">
    <property type="entry name" value="RBD_domain_sf"/>
</dbReference>
<feature type="compositionally biased region" description="Basic residues" evidence="3">
    <location>
        <begin position="47"/>
        <end position="61"/>
    </location>
</feature>
<evidence type="ECO:0000313" key="5">
    <source>
        <dbReference type="Proteomes" id="UP000002494"/>
    </source>
</evidence>
<dbReference type="PANTHER" id="PTHR10300">
    <property type="entry name" value="CALCIPRESSIN"/>
    <property type="match status" value="1"/>
</dbReference>
<accession>F7ENE7</accession>
<gene>
    <name evidence="4 6" type="primary">Rcan3</name>
</gene>
<dbReference type="CDD" id="cd12710">
    <property type="entry name" value="RRM_RCAN3"/>
    <property type="match status" value="1"/>
</dbReference>
<protein>
    <submittedName>
        <fullName evidence="4">RCAN family member 3</fullName>
    </submittedName>
</protein>
<dbReference type="SUPFAM" id="SSF54928">
    <property type="entry name" value="RNA-binding domain, RBD"/>
    <property type="match status" value="1"/>
</dbReference>
<dbReference type="AGR" id="RGD:1311826"/>
<reference evidence="4" key="2">
    <citation type="submission" date="2025-08" db="UniProtKB">
        <authorList>
            <consortium name="Ensembl"/>
        </authorList>
    </citation>
    <scope>IDENTIFICATION</scope>
    <source>
        <strain evidence="4">Brown Norway</strain>
    </source>
</reference>
<feature type="region of interest" description="Disordered" evidence="3">
    <location>
        <begin position="40"/>
        <end position="67"/>
    </location>
</feature>
<dbReference type="CTD" id="11123"/>
<organism evidence="4 5">
    <name type="scientific">Rattus norvegicus</name>
    <name type="common">Rat</name>
    <dbReference type="NCBI Taxonomy" id="10116"/>
    <lineage>
        <taxon>Eukaryota</taxon>
        <taxon>Metazoa</taxon>
        <taxon>Chordata</taxon>
        <taxon>Craniata</taxon>
        <taxon>Vertebrata</taxon>
        <taxon>Euteleostomi</taxon>
        <taxon>Mammalia</taxon>
        <taxon>Eutheria</taxon>
        <taxon>Euarchontoglires</taxon>
        <taxon>Glires</taxon>
        <taxon>Rodentia</taxon>
        <taxon>Myomorpha</taxon>
        <taxon>Muroidea</taxon>
        <taxon>Muridae</taxon>
        <taxon>Murinae</taxon>
        <taxon>Rattus</taxon>
    </lineage>
</organism>
<feature type="region of interest" description="Disordered" evidence="3">
    <location>
        <begin position="372"/>
        <end position="409"/>
    </location>
</feature>
<reference evidence="4" key="1">
    <citation type="submission" date="2024-01" db="EMBL/GenBank/DDBJ databases">
        <title>GRCr8: a new rat reference genome assembly contstructed from accurate long reads and long range scaffolding.</title>
        <authorList>
            <person name="Doris P.A."/>
            <person name="Kalbfleisch T."/>
            <person name="Li K."/>
            <person name="Howe K."/>
            <person name="Wood J."/>
        </authorList>
    </citation>
    <scope>NUCLEOTIDE SEQUENCE [LARGE SCALE GENOMIC DNA]</scope>
    <source>
        <strain evidence="4">Brown Norway</strain>
    </source>
</reference>
<dbReference type="AlphaFoldDB" id="F7ENE7"/>